<organism evidence="3 4">
    <name type="scientific">Flaviflexus salsibiostraticola</name>
    <dbReference type="NCBI Taxonomy" id="1282737"/>
    <lineage>
        <taxon>Bacteria</taxon>
        <taxon>Bacillati</taxon>
        <taxon>Actinomycetota</taxon>
        <taxon>Actinomycetes</taxon>
        <taxon>Actinomycetales</taxon>
        <taxon>Actinomycetaceae</taxon>
        <taxon>Flaviflexus</taxon>
    </lineage>
</organism>
<feature type="transmembrane region" description="Helical" evidence="2">
    <location>
        <begin position="48"/>
        <end position="67"/>
    </location>
</feature>
<dbReference type="Proteomes" id="UP000270021">
    <property type="component" value="Chromosome"/>
</dbReference>
<accession>A0A3S8ZBR6</accession>
<reference evidence="3 4" key="1">
    <citation type="submission" date="2018-12" db="EMBL/GenBank/DDBJ databases">
        <title>Complete genome sequence of Flaviflexus salsibiostraticola KCTC 33148.</title>
        <authorList>
            <person name="Bae J.-W."/>
        </authorList>
    </citation>
    <scope>NUCLEOTIDE SEQUENCE [LARGE SCALE GENOMIC DNA]</scope>
    <source>
        <strain evidence="3 4">KCTC 33148</strain>
    </source>
</reference>
<gene>
    <name evidence="3" type="ORF">EJO69_11840</name>
</gene>
<dbReference type="EMBL" id="CP034438">
    <property type="protein sequence ID" value="AZN30916.1"/>
    <property type="molecule type" value="Genomic_DNA"/>
</dbReference>
<name>A0A3S8ZBR6_9ACTO</name>
<dbReference type="RefSeq" id="WP_126042079.1">
    <property type="nucleotide sequence ID" value="NZ_CP034438.1"/>
</dbReference>
<evidence type="ECO:0000313" key="3">
    <source>
        <dbReference type="EMBL" id="AZN30916.1"/>
    </source>
</evidence>
<evidence type="ECO:0008006" key="5">
    <source>
        <dbReference type="Google" id="ProtNLM"/>
    </source>
</evidence>
<dbReference type="OrthoDB" id="5125307at2"/>
<evidence type="ECO:0000313" key="4">
    <source>
        <dbReference type="Proteomes" id="UP000270021"/>
    </source>
</evidence>
<proteinExistence type="predicted"/>
<sequence length="97" mass="10422">MAELSELPAPALIALGILATVSLSLMIAGLIAVSRTEAEPLPGGLPRVVWFLLCLVQFVGPLTFFILRRRERRMAEGSPRPQTSTSGDDGIIDTLYG</sequence>
<protein>
    <recommendedName>
        <fullName evidence="5">Cardiolipin synthase N-terminal domain-containing protein</fullName>
    </recommendedName>
</protein>
<evidence type="ECO:0000256" key="2">
    <source>
        <dbReference type="SAM" id="Phobius"/>
    </source>
</evidence>
<keyword evidence="4" id="KW-1185">Reference proteome</keyword>
<feature type="region of interest" description="Disordered" evidence="1">
    <location>
        <begin position="74"/>
        <end position="97"/>
    </location>
</feature>
<dbReference type="AlphaFoldDB" id="A0A3S8ZBR6"/>
<dbReference type="KEGG" id="fsl:EJO69_11840"/>
<evidence type="ECO:0000256" key="1">
    <source>
        <dbReference type="SAM" id="MobiDB-lite"/>
    </source>
</evidence>
<keyword evidence="2" id="KW-0812">Transmembrane</keyword>
<keyword evidence="2" id="KW-1133">Transmembrane helix</keyword>
<keyword evidence="2" id="KW-0472">Membrane</keyword>
<feature type="transmembrane region" description="Helical" evidence="2">
    <location>
        <begin position="12"/>
        <end position="33"/>
    </location>
</feature>